<keyword evidence="1" id="KW-0812">Transmembrane</keyword>
<dbReference type="AlphaFoldDB" id="E4T3I1"/>
<proteinExistence type="predicted"/>
<feature type="transmembrane region" description="Helical" evidence="1">
    <location>
        <begin position="164"/>
        <end position="180"/>
    </location>
</feature>
<feature type="transmembrane region" description="Helical" evidence="1">
    <location>
        <begin position="12"/>
        <end position="29"/>
    </location>
</feature>
<dbReference type="RefSeq" id="WP_013444644.1">
    <property type="nucleotide sequence ID" value="NC_014734.1"/>
</dbReference>
<accession>E4T3I1</accession>
<dbReference type="OrthoDB" id="1154861at2"/>
<feature type="transmembrane region" description="Helical" evidence="1">
    <location>
        <begin position="368"/>
        <end position="386"/>
    </location>
</feature>
<dbReference type="eggNOG" id="ENOG502Z8UU">
    <property type="taxonomic scope" value="Bacteria"/>
</dbReference>
<keyword evidence="1" id="KW-1133">Transmembrane helix</keyword>
<evidence type="ECO:0000313" key="3">
    <source>
        <dbReference type="Proteomes" id="UP000008718"/>
    </source>
</evidence>
<feature type="transmembrane region" description="Helical" evidence="1">
    <location>
        <begin position="330"/>
        <end position="348"/>
    </location>
</feature>
<reference key="1">
    <citation type="submission" date="2010-11" db="EMBL/GenBank/DDBJ databases">
        <title>The complete genome of Paludibacter propionicigenes DSM 17365.</title>
        <authorList>
            <consortium name="US DOE Joint Genome Institute (JGI-PGF)"/>
            <person name="Lucas S."/>
            <person name="Copeland A."/>
            <person name="Lapidus A."/>
            <person name="Bruce D."/>
            <person name="Goodwin L."/>
            <person name="Pitluck S."/>
            <person name="Kyrpides N."/>
            <person name="Mavromatis K."/>
            <person name="Ivanova N."/>
            <person name="Munk A.C."/>
            <person name="Brettin T."/>
            <person name="Detter J.C."/>
            <person name="Han C."/>
            <person name="Tapia R."/>
            <person name="Land M."/>
            <person name="Hauser L."/>
            <person name="Markowitz V."/>
            <person name="Cheng J.-F."/>
            <person name="Hugenholtz P."/>
            <person name="Woyke T."/>
            <person name="Wu D."/>
            <person name="Gronow S."/>
            <person name="Wellnitz S."/>
            <person name="Brambilla E."/>
            <person name="Klenk H.-P."/>
            <person name="Eisen J.A."/>
        </authorList>
    </citation>
    <scope>NUCLEOTIDE SEQUENCE</scope>
    <source>
        <strain>WB4</strain>
    </source>
</reference>
<dbReference type="HOGENOM" id="CLU_581188_0_0_10"/>
<feature type="transmembrane region" description="Helical" evidence="1">
    <location>
        <begin position="35"/>
        <end position="55"/>
    </location>
</feature>
<feature type="transmembrane region" description="Helical" evidence="1">
    <location>
        <begin position="281"/>
        <end position="300"/>
    </location>
</feature>
<dbReference type="EMBL" id="CP002345">
    <property type="protein sequence ID" value="ADQ79275.1"/>
    <property type="molecule type" value="Genomic_DNA"/>
</dbReference>
<feature type="transmembrane region" description="Helical" evidence="1">
    <location>
        <begin position="67"/>
        <end position="90"/>
    </location>
</feature>
<keyword evidence="1" id="KW-0472">Membrane</keyword>
<reference evidence="2 3" key="2">
    <citation type="journal article" date="2011" name="Stand. Genomic Sci.">
        <title>Complete genome sequence of Paludibacter propionicigenes type strain (WB4).</title>
        <authorList>
            <person name="Gronow S."/>
            <person name="Munk C."/>
            <person name="Lapidus A."/>
            <person name="Nolan M."/>
            <person name="Lucas S."/>
            <person name="Hammon N."/>
            <person name="Deshpande S."/>
            <person name="Cheng J.F."/>
            <person name="Tapia R."/>
            <person name="Han C."/>
            <person name="Goodwin L."/>
            <person name="Pitluck S."/>
            <person name="Liolios K."/>
            <person name="Ivanova N."/>
            <person name="Mavromatis K."/>
            <person name="Mikhailova N."/>
            <person name="Pati A."/>
            <person name="Chen A."/>
            <person name="Palaniappan K."/>
            <person name="Land M."/>
            <person name="Hauser L."/>
            <person name="Chang Y.J."/>
            <person name="Jeffries C.D."/>
            <person name="Brambilla E."/>
            <person name="Rohde M."/>
            <person name="Goker M."/>
            <person name="Detter J.C."/>
            <person name="Woyke T."/>
            <person name="Bristow J."/>
            <person name="Eisen J.A."/>
            <person name="Markowitz V."/>
            <person name="Hugenholtz P."/>
            <person name="Kyrpides N.C."/>
            <person name="Klenk H.P."/>
        </authorList>
    </citation>
    <scope>NUCLEOTIDE SEQUENCE [LARGE SCALE GENOMIC DNA]</scope>
    <source>
        <strain evidence="3">DSM 17365 / JCM 13257 / WB4</strain>
    </source>
</reference>
<evidence type="ECO:0000313" key="2">
    <source>
        <dbReference type="EMBL" id="ADQ79275.1"/>
    </source>
</evidence>
<gene>
    <name evidence="2" type="ordered locus">Palpr_1127</name>
</gene>
<dbReference type="KEGG" id="ppn:Palpr_1127"/>
<feature type="transmembrane region" description="Helical" evidence="1">
    <location>
        <begin position="242"/>
        <end position="269"/>
    </location>
</feature>
<evidence type="ECO:0008006" key="4">
    <source>
        <dbReference type="Google" id="ProtNLM"/>
    </source>
</evidence>
<feature type="transmembrane region" description="Helical" evidence="1">
    <location>
        <begin position="393"/>
        <end position="412"/>
    </location>
</feature>
<protein>
    <recommendedName>
        <fullName evidence="4">Glycosyltransferase RgtA/B/C/D-like domain-containing protein</fullName>
    </recommendedName>
</protein>
<evidence type="ECO:0000256" key="1">
    <source>
        <dbReference type="SAM" id="Phobius"/>
    </source>
</evidence>
<organism evidence="2 3">
    <name type="scientific">Paludibacter propionicigenes (strain DSM 17365 / JCM 13257 / WB4)</name>
    <dbReference type="NCBI Taxonomy" id="694427"/>
    <lineage>
        <taxon>Bacteria</taxon>
        <taxon>Pseudomonadati</taxon>
        <taxon>Bacteroidota</taxon>
        <taxon>Bacteroidia</taxon>
        <taxon>Bacteroidales</taxon>
        <taxon>Paludibacteraceae</taxon>
        <taxon>Paludibacter</taxon>
    </lineage>
</organism>
<keyword evidence="3" id="KW-1185">Reference proteome</keyword>
<name>E4T3I1_PALPW</name>
<dbReference type="STRING" id="694427.Palpr_1127"/>
<dbReference type="Proteomes" id="UP000008718">
    <property type="component" value="Chromosome"/>
</dbReference>
<feature type="transmembrane region" description="Helical" evidence="1">
    <location>
        <begin position="418"/>
        <end position="435"/>
    </location>
</feature>
<feature type="transmembrane region" description="Helical" evidence="1">
    <location>
        <begin position="444"/>
        <end position="462"/>
    </location>
</feature>
<sequence length="470" mass="53894">MLNFIPKYFTEKAILLYLGALLVISLVFFSRALPLMFMTFGFVEVAAFFYFANTLTKKWSSFSQKRFRLNLFYTALLIRLGWFIFSYFFYTARYGIPFEFEARDSRGYDESAVWINNLIVANQGFKPFLDSLKGGYSDAGYAIYLGIQYYFTDNSIIIARLLKVLYGALTCVLIYKFAVRNFGEEVGRMAGIFCMLMPNMIYYCGLHLKETEMILLTVWFMERADAMLRNKNFNFAEIAPPLLLAGLLFFFRTVLGGAALFALFTALMFSSSQVVGWGKRLVITVWVIGTVFYFVGGQISTEVEQAWKDKDENQATSMEYRAKQENGNSFAKYASTAVFAPIIFVMPFPTMVYTDGQENSQLLHGGYYVKNFMAFFVLLAFIWVIKNKKWRDYTLIGSFTIGYLGVIAMSSFAQAERFHLPALPFLLIMAAFGLSKMTNSDKKYFKLYMIFVFIALIAWNYVKLAGRGLA</sequence>